<organism evidence="2">
    <name type="scientific">Cryptosporidium hominis</name>
    <dbReference type="NCBI Taxonomy" id="237895"/>
    <lineage>
        <taxon>Eukaryota</taxon>
        <taxon>Sar</taxon>
        <taxon>Alveolata</taxon>
        <taxon>Apicomplexa</taxon>
        <taxon>Conoidasida</taxon>
        <taxon>Coccidia</taxon>
        <taxon>Eucoccidiorida</taxon>
        <taxon>Eimeriorina</taxon>
        <taxon>Cryptosporidiidae</taxon>
        <taxon>Cryptosporidium</taxon>
    </lineage>
</organism>
<reference evidence="2" key="2">
    <citation type="submission" date="2015-08" db="EMBL/GenBank/DDBJ databases">
        <authorList>
            <person name="Babu N.S."/>
            <person name="Beckwith C.J."/>
            <person name="Beseler K.G."/>
            <person name="Brison A."/>
            <person name="Carone J.V."/>
            <person name="Caskin T.P."/>
            <person name="Diamond M."/>
            <person name="Durham M.E."/>
            <person name="Foxe J.M."/>
            <person name="Go M."/>
            <person name="Henderson B.A."/>
            <person name="Jones I.B."/>
            <person name="McGettigan J.A."/>
            <person name="Micheletti S.J."/>
            <person name="Nasrallah M.E."/>
            <person name="Ortiz D."/>
            <person name="Piller C.R."/>
            <person name="Privatt S.R."/>
            <person name="Schneider S.L."/>
            <person name="Sharp S."/>
            <person name="Smith T.C."/>
            <person name="Stanton J.D."/>
            <person name="Ullery H.E."/>
            <person name="Wilson R.J."/>
            <person name="Serrano M.G."/>
            <person name="Buck G."/>
            <person name="Lee V."/>
            <person name="Wang Y."/>
            <person name="Carvalho R."/>
            <person name="Voegtly L."/>
            <person name="Shi R."/>
            <person name="Duckworth R."/>
            <person name="Johnson A."/>
            <person name="Loviza R."/>
            <person name="Walstead R."/>
            <person name="Shah Z."/>
            <person name="Kiflezghi M."/>
            <person name="Wade K."/>
            <person name="Ball S.L."/>
            <person name="Bradley K.W."/>
            <person name="Asai D.J."/>
            <person name="Bowman C.A."/>
            <person name="Russell D.A."/>
            <person name="Pope W.H."/>
            <person name="Jacobs-Sera D."/>
            <person name="Hendrix R.W."/>
            <person name="Hatfull G.F."/>
        </authorList>
    </citation>
    <scope>NUCLEOTIDE SEQUENCE [LARGE SCALE GENOMIC DNA]</scope>
</reference>
<name>A0A0S4TCE8_CRYHO</name>
<dbReference type="VEuPathDB" id="CryptoDB:GY17_00001062"/>
<evidence type="ECO:0000256" key="1">
    <source>
        <dbReference type="SAM" id="MobiDB-lite"/>
    </source>
</evidence>
<evidence type="ECO:0000313" key="3">
    <source>
        <dbReference type="EMBL" id="PPS97093.1"/>
    </source>
</evidence>
<evidence type="ECO:0000313" key="4">
    <source>
        <dbReference type="Proteomes" id="UP001429100"/>
    </source>
</evidence>
<feature type="region of interest" description="Disordered" evidence="1">
    <location>
        <begin position="70"/>
        <end position="94"/>
    </location>
</feature>
<accession>A0A0S4TCE8</accession>
<protein>
    <submittedName>
        <fullName evidence="2">Uncharacterized protein</fullName>
    </submittedName>
</protein>
<feature type="compositionally biased region" description="Low complexity" evidence="1">
    <location>
        <begin position="72"/>
        <end position="81"/>
    </location>
</feature>
<dbReference type="EMBL" id="JTAI01000044">
    <property type="protein sequence ID" value="PPS97093.1"/>
    <property type="molecule type" value="Genomic_DNA"/>
</dbReference>
<dbReference type="EMBL" id="LN877947">
    <property type="protein sequence ID" value="CUV04003.1"/>
    <property type="molecule type" value="Genomic_DNA"/>
</dbReference>
<dbReference type="OrthoDB" id="343838at2759"/>
<gene>
    <name evidence="2" type="ORF">CHUDEA1_620</name>
    <name evidence="3" type="ORF">GY17_00001062</name>
</gene>
<dbReference type="Proteomes" id="UP001429100">
    <property type="component" value="Unassembled WGS sequence"/>
</dbReference>
<dbReference type="VEuPathDB" id="CryptoDB:ChTU502y2012_411g0505"/>
<reference evidence="3 4" key="1">
    <citation type="submission" date="2014-11" db="EMBL/GenBank/DDBJ databases">
        <title>Comparative genomic analysis of Cryptosporidium hominis reveals occurrence of genetic recombination in virulent subtypes.</title>
        <authorList>
            <person name="Guo Y."/>
            <person name="Tang K."/>
            <person name="Frace M."/>
            <person name="Li N."/>
            <person name="Roellig D.M."/>
            <person name="Sammons S."/>
            <person name="Knipe K."/>
            <person name="Rowe L."/>
            <person name="Feng Y."/>
            <person name="Xiao L."/>
        </authorList>
    </citation>
    <scope>NUCLEOTIDE SEQUENCE [LARGE SCALE GENOMIC DNA]</scope>
    <source>
        <strain evidence="3">30976</strain>
    </source>
</reference>
<dbReference type="AlphaFoldDB" id="A0A0S4TCE8"/>
<dbReference type="Proteomes" id="UP000199752">
    <property type="component" value="Chromosome 1"/>
</dbReference>
<evidence type="ECO:0000313" key="2">
    <source>
        <dbReference type="EMBL" id="CUV04003.1"/>
    </source>
</evidence>
<feature type="region of interest" description="Disordered" evidence="1">
    <location>
        <begin position="155"/>
        <end position="174"/>
    </location>
</feature>
<sequence>MAYLSRRLKAQTITLFFFLIAFISLNEFFSEASSTQQKKEPKSVRFVQSGQPPYVLSSRPGQYFRHLQTTVEQDSSSSPDESSSKEQSRTRSLGPKYRFVHAPVGYEKSKNAYLAEIQSLKEANEKLNEEVKTQAQKIKALMAENKELREKIEGELKKTNSSNSKVKSLEEDLKKKERQNNSFSSILSQKEKIISEQRAEIKSLLQKIQDKETSLESKEKALSELEKQINNKIEYIQVKEREQEKIKEEKELEALRFMEKIENLSANVRENASKQELLVSEKNQLEAKIKELMAERDNANKALNECLESLNAKEVKNEAENVPKETQPEEKRRALYNLVLKQMASQPMKERWVKAPPFKRPEGINVESGLVPEIVKVFNSLKKKKENEFKAFVTENGLENEDSAKQRQLYEKHKEKNIVASPAGIQQFTRFKKESVSD</sequence>
<dbReference type="VEuPathDB" id="CryptoDB:CHUDEA1_620"/>
<keyword evidence="4" id="KW-1185">Reference proteome</keyword>
<dbReference type="VEuPathDB" id="CryptoDB:Chro.10074"/>
<proteinExistence type="predicted"/>
<reference evidence="3 4" key="3">
    <citation type="submission" date="2017-10" db="EMBL/GenBank/DDBJ databases">
        <title>Consistent, comparative and evidence-based genome annotation and re-annotation for the closely-related species, Cryptosporidium parvum, C. hominis and C. tyzzeri.</title>
        <authorList>
            <person name="Baptista R.P."/>
            <person name="Li Y."/>
            <person name="Sateriale A."/>
            <person name="Striepen B."/>
            <person name="Kissinger J.C."/>
        </authorList>
    </citation>
    <scope>NUCLEOTIDE SEQUENCE [LARGE SCALE GENOMIC DNA]</scope>
    <source>
        <strain evidence="3">30976</strain>
    </source>
</reference>